<sequence>MKYLFSTILLMMLSIHHAYSRNEDGEEIPTEVKARSKWLPDQAKLQYAGGTGMFSIYGGYTLGKRRQHELELGYGYRPKDIRGANDIHIVTARYLYSPIKVIDLGKNWSLSPLKTGIYFIYFFDRDLNTLNEYHPKDYYALWGDKTFQFSIGQSIHKSFKGKNTFFQGVSFYYDFNQDLTQTLSTFRSFKQPFHHLIMLGFGVGLHFE</sequence>
<organism evidence="1 2">
    <name type="scientific">Aureibacter tunicatorum</name>
    <dbReference type="NCBI Taxonomy" id="866807"/>
    <lineage>
        <taxon>Bacteria</taxon>
        <taxon>Pseudomonadati</taxon>
        <taxon>Bacteroidota</taxon>
        <taxon>Cytophagia</taxon>
        <taxon>Cytophagales</taxon>
        <taxon>Persicobacteraceae</taxon>
        <taxon>Aureibacter</taxon>
    </lineage>
</organism>
<comment type="caution">
    <text evidence="1">The sequence shown here is derived from an EMBL/GenBank/DDBJ whole genome shotgun (WGS) entry which is preliminary data.</text>
</comment>
<dbReference type="RefSeq" id="WP_309937990.1">
    <property type="nucleotide sequence ID" value="NZ_AP025305.1"/>
</dbReference>
<dbReference type="EMBL" id="JAVDQD010000002">
    <property type="protein sequence ID" value="MDR6238478.1"/>
    <property type="molecule type" value="Genomic_DNA"/>
</dbReference>
<proteinExistence type="predicted"/>
<dbReference type="Proteomes" id="UP001185092">
    <property type="component" value="Unassembled WGS sequence"/>
</dbReference>
<evidence type="ECO:0000313" key="2">
    <source>
        <dbReference type="Proteomes" id="UP001185092"/>
    </source>
</evidence>
<keyword evidence="2" id="KW-1185">Reference proteome</keyword>
<name>A0AAE3XM09_9BACT</name>
<reference evidence="1" key="1">
    <citation type="submission" date="2023-07" db="EMBL/GenBank/DDBJ databases">
        <title>Genomic Encyclopedia of Type Strains, Phase IV (KMG-IV): sequencing the most valuable type-strain genomes for metagenomic binning, comparative biology and taxonomic classification.</title>
        <authorList>
            <person name="Goeker M."/>
        </authorList>
    </citation>
    <scope>NUCLEOTIDE SEQUENCE</scope>
    <source>
        <strain evidence="1">DSM 26174</strain>
    </source>
</reference>
<dbReference type="AlphaFoldDB" id="A0AAE3XM09"/>
<gene>
    <name evidence="1" type="ORF">HNQ88_001515</name>
</gene>
<evidence type="ECO:0000313" key="1">
    <source>
        <dbReference type="EMBL" id="MDR6238478.1"/>
    </source>
</evidence>
<accession>A0AAE3XM09</accession>
<protein>
    <submittedName>
        <fullName evidence="1">Uncharacterized protein</fullName>
    </submittedName>
</protein>